<proteinExistence type="predicted"/>
<keyword evidence="3 4" id="KW-0472">Membrane</keyword>
<dbReference type="GO" id="GO:0005886">
    <property type="term" value="C:plasma membrane"/>
    <property type="evidence" value="ECO:0007669"/>
    <property type="project" value="TreeGrafter"/>
</dbReference>
<keyword evidence="2 4" id="KW-1133">Transmembrane helix</keyword>
<sequence>GCSRFCPAPGSTAGSAPSASISRKVADAYTRFVESDRHYLFIIFWLGFDVRVVRYQRESRTDSASAYSYGDLLRLAISGIFFQTTKLMRWVVQLGFFIALIGVLYGLYLSVGVLLFDRQPPQGWTSVIVLLL</sequence>
<accession>A0A060C1G5</accession>
<protein>
    <submittedName>
        <fullName evidence="5">CAZy families GT2 protein</fullName>
    </submittedName>
</protein>
<dbReference type="AlphaFoldDB" id="A0A060C1G5"/>
<dbReference type="InterPro" id="IPR050256">
    <property type="entry name" value="Glycosyltransferase_2"/>
</dbReference>
<feature type="non-terminal residue" evidence="5">
    <location>
        <position position="132"/>
    </location>
</feature>
<evidence type="ECO:0000256" key="3">
    <source>
        <dbReference type="ARBA" id="ARBA00023136"/>
    </source>
</evidence>
<evidence type="ECO:0000313" key="5">
    <source>
        <dbReference type="EMBL" id="AIA89059.1"/>
    </source>
</evidence>
<evidence type="ECO:0000256" key="4">
    <source>
        <dbReference type="SAM" id="Phobius"/>
    </source>
</evidence>
<keyword evidence="1 4" id="KW-0812">Transmembrane</keyword>
<dbReference type="PANTHER" id="PTHR48090">
    <property type="entry name" value="UNDECAPRENYL-PHOSPHATE 4-DEOXY-4-FORMAMIDO-L-ARABINOSE TRANSFERASE-RELATED"/>
    <property type="match status" value="1"/>
</dbReference>
<evidence type="ECO:0000256" key="2">
    <source>
        <dbReference type="ARBA" id="ARBA00022989"/>
    </source>
</evidence>
<dbReference type="PANTHER" id="PTHR48090:SF3">
    <property type="entry name" value="UNDECAPRENYL-PHOSPHATE 4-DEOXY-4-FORMAMIDO-L-ARABINOSE TRANSFERASE"/>
    <property type="match status" value="1"/>
</dbReference>
<feature type="non-terminal residue" evidence="5">
    <location>
        <position position="1"/>
    </location>
</feature>
<reference evidence="5" key="1">
    <citation type="journal article" date="2013" name="Environ. Microbiol.">
        <title>Seasonally variable intestinal metagenomes of the red palm weevil (Rhynchophorus ferrugineus).</title>
        <authorList>
            <person name="Jia S."/>
            <person name="Zhang X."/>
            <person name="Zhang G."/>
            <person name="Yin A."/>
            <person name="Zhang S."/>
            <person name="Li F."/>
            <person name="Wang L."/>
            <person name="Zhao D."/>
            <person name="Yun Q."/>
            <person name="Tala"/>
            <person name="Wang J."/>
            <person name="Sun G."/>
            <person name="Baabdullah M."/>
            <person name="Yu X."/>
            <person name="Hu S."/>
            <person name="Al-Mssallem I.S."/>
            <person name="Yu J."/>
        </authorList>
    </citation>
    <scope>NUCLEOTIDE SEQUENCE</scope>
</reference>
<dbReference type="EMBL" id="KF121767">
    <property type="protein sequence ID" value="AIA89059.1"/>
    <property type="molecule type" value="Genomic_DNA"/>
</dbReference>
<organism evidence="5">
    <name type="scientific">uncultured Parvibaculum sp</name>
    <dbReference type="NCBI Taxonomy" id="291828"/>
    <lineage>
        <taxon>Bacteria</taxon>
        <taxon>Pseudomonadati</taxon>
        <taxon>Pseudomonadota</taxon>
        <taxon>Alphaproteobacteria</taxon>
        <taxon>Hyphomicrobiales</taxon>
        <taxon>Parvibaculaceae</taxon>
        <taxon>Parvibaculum</taxon>
        <taxon>environmental samples</taxon>
    </lineage>
</organism>
<feature type="transmembrane region" description="Helical" evidence="4">
    <location>
        <begin position="90"/>
        <end position="116"/>
    </location>
</feature>
<evidence type="ECO:0000256" key="1">
    <source>
        <dbReference type="ARBA" id="ARBA00022692"/>
    </source>
</evidence>
<name>A0A060C1G5_9HYPH</name>